<keyword evidence="5" id="KW-1185">Reference proteome</keyword>
<evidence type="ECO:0000256" key="2">
    <source>
        <dbReference type="ARBA" id="ARBA00022729"/>
    </source>
</evidence>
<keyword evidence="2" id="KW-0732">Signal</keyword>
<comment type="similarity">
    <text evidence="1">Belongs to the leucine-binding protein family.</text>
</comment>
<dbReference type="STRING" id="1210089.GCA_001613165_05767"/>
<proteinExistence type="inferred from homology"/>
<dbReference type="InterPro" id="IPR028082">
    <property type="entry name" value="Peripla_BP_I"/>
</dbReference>
<dbReference type="EMBL" id="QQAZ01000009">
    <property type="protein sequence ID" value="RDI47299.1"/>
    <property type="molecule type" value="Genomic_DNA"/>
</dbReference>
<dbReference type="PANTHER" id="PTHR47628">
    <property type="match status" value="1"/>
</dbReference>
<reference evidence="4 5" key="1">
    <citation type="submission" date="2018-07" db="EMBL/GenBank/DDBJ databases">
        <title>Genomic Encyclopedia of Type Strains, Phase IV (KMG-IV): sequencing the most valuable type-strain genomes for metagenomic binning, comparative biology and taxonomic classification.</title>
        <authorList>
            <person name="Goeker M."/>
        </authorList>
    </citation>
    <scope>NUCLEOTIDE SEQUENCE [LARGE SCALE GENOMIC DNA]</scope>
    <source>
        <strain evidence="4 5">DSM 44952</strain>
    </source>
</reference>
<dbReference type="OrthoDB" id="4509280at2"/>
<feature type="domain" description="Leucine-binding protein" evidence="3">
    <location>
        <begin position="15"/>
        <end position="346"/>
    </location>
</feature>
<dbReference type="InterPro" id="IPR028081">
    <property type="entry name" value="Leu-bd"/>
</dbReference>
<protein>
    <submittedName>
        <fullName evidence="4">ABC-type branched-subunit amino acid transport system substrate-binding protein</fullName>
    </submittedName>
</protein>
<dbReference type="Proteomes" id="UP000255355">
    <property type="component" value="Unassembled WGS sequence"/>
</dbReference>
<dbReference type="SUPFAM" id="SSF53822">
    <property type="entry name" value="Periplasmic binding protein-like I"/>
    <property type="match status" value="1"/>
</dbReference>
<dbReference type="Pfam" id="PF13458">
    <property type="entry name" value="Peripla_BP_6"/>
    <property type="match status" value="1"/>
</dbReference>
<dbReference type="RefSeq" id="WP_068026479.1">
    <property type="nucleotide sequence ID" value="NZ_QQAZ01000009.1"/>
</dbReference>
<gene>
    <name evidence="4" type="ORF">DFR68_109299</name>
</gene>
<dbReference type="Gene3D" id="3.40.50.2300">
    <property type="match status" value="2"/>
</dbReference>
<dbReference type="PANTHER" id="PTHR47628:SF1">
    <property type="entry name" value="ALIPHATIC AMIDASE EXPRESSION-REGULATING PROTEIN"/>
    <property type="match status" value="1"/>
</dbReference>
<evidence type="ECO:0000259" key="3">
    <source>
        <dbReference type="Pfam" id="PF13458"/>
    </source>
</evidence>
<name>A0A370GUW9_9NOCA</name>
<accession>A0A370GUW9</accession>
<organism evidence="4 5">
    <name type="scientific">Nocardia mexicana</name>
    <dbReference type="NCBI Taxonomy" id="279262"/>
    <lineage>
        <taxon>Bacteria</taxon>
        <taxon>Bacillati</taxon>
        <taxon>Actinomycetota</taxon>
        <taxon>Actinomycetes</taxon>
        <taxon>Mycobacteriales</taxon>
        <taxon>Nocardiaceae</taxon>
        <taxon>Nocardia</taxon>
    </lineage>
</organism>
<comment type="caution">
    <text evidence="4">The sequence shown here is derived from an EMBL/GenBank/DDBJ whole genome shotgun (WGS) entry which is preliminary data.</text>
</comment>
<evidence type="ECO:0000256" key="1">
    <source>
        <dbReference type="ARBA" id="ARBA00010062"/>
    </source>
</evidence>
<dbReference type="AlphaFoldDB" id="A0A370GUW9"/>
<evidence type="ECO:0000313" key="5">
    <source>
        <dbReference type="Proteomes" id="UP000255355"/>
    </source>
</evidence>
<sequence length="356" mass="38478">MRTPGGEHDTFEILNVVPLRGPGGMIGPSCEAAAGLAELEINSGSGILGREVRITTVDGGAPPREIAREVSAFLATGMVGAVTGIPMPDARAAVVQAVDGRVPALFGIGDDGQFGSRRGVFMIGENPGAQTVDALNWLHREFGAHRWALVASDYIWSRMMIPALHQMLDRPHSIVAEYVLPQGCADYDEVLTDPRLDLADGVVVLLVGADAARFNRAFAAAGRAERQFRTGPTADENLLAAGGFRANANIYVPSSVIPDSRLRPDRERIERYHRLHGSFAPSFSRFATCIYQSLHTLRSMLAAAGSNDVERIHTRVGSGTVFEHNAGEFRLQGDQLQQPVRIFRANGAEFEVLLRV</sequence>
<evidence type="ECO:0000313" key="4">
    <source>
        <dbReference type="EMBL" id="RDI47299.1"/>
    </source>
</evidence>